<accession>A0AAE3P0Y9</accession>
<dbReference type="GO" id="GO:0005975">
    <property type="term" value="P:carbohydrate metabolic process"/>
    <property type="evidence" value="ECO:0007669"/>
    <property type="project" value="InterPro"/>
</dbReference>
<dbReference type="Proteomes" id="UP001221302">
    <property type="component" value="Unassembled WGS sequence"/>
</dbReference>
<dbReference type="NCBIfam" id="TIGR00689">
    <property type="entry name" value="rpiB_lacA_lacB"/>
    <property type="match status" value="1"/>
</dbReference>
<dbReference type="EMBL" id="JARGDL010000013">
    <property type="protein sequence ID" value="MDF1612387.1"/>
    <property type="molecule type" value="Genomic_DNA"/>
</dbReference>
<evidence type="ECO:0000256" key="2">
    <source>
        <dbReference type="ARBA" id="ARBA00023235"/>
    </source>
</evidence>
<protein>
    <submittedName>
        <fullName evidence="3">Ribose 5-phosphate isomerase B</fullName>
        <ecNumber evidence="3">5.3.1.6</ecNumber>
    </submittedName>
</protein>
<dbReference type="NCBIfam" id="NF004051">
    <property type="entry name" value="PRK05571.1"/>
    <property type="match status" value="1"/>
</dbReference>
<dbReference type="RefSeq" id="WP_321536158.1">
    <property type="nucleotide sequence ID" value="NZ_JARGDL010000013.1"/>
</dbReference>
<keyword evidence="4" id="KW-1185">Reference proteome</keyword>
<dbReference type="GO" id="GO:0004751">
    <property type="term" value="F:ribose-5-phosphate isomerase activity"/>
    <property type="evidence" value="ECO:0007669"/>
    <property type="project" value="UniProtKB-EC"/>
</dbReference>
<dbReference type="InterPro" id="IPR004785">
    <property type="entry name" value="RpiB"/>
</dbReference>
<dbReference type="EC" id="5.3.1.6" evidence="3"/>
<sequence length="207" mass="23322">MKKLITEDYVLQVIKKGEKEIFISKDFVLTPLALDRIKSEGLKIVNQFSENKNENKFNKIIIGSDHTGVKAKKLLVEYLKKKNYELTDIGTFTEDSVDYPDIAIQIAKTVRTGEYDCGIILDATGIPSAITANKFPGIRAATCYNEFSARSSREHNNANILVLGAKTLGDETIKSIVDVWLNTNFLGERHQRRLDKIKALEESLNKN</sequence>
<dbReference type="InterPro" id="IPR036569">
    <property type="entry name" value="RpiB_LacA_LacB_sf"/>
</dbReference>
<comment type="caution">
    <text evidence="3">The sequence shown here is derived from an EMBL/GenBank/DDBJ whole genome shotgun (WGS) entry which is preliminary data.</text>
</comment>
<dbReference type="PANTHER" id="PTHR30345">
    <property type="entry name" value="RIBOSE-5-PHOSPHATE ISOMERASE B"/>
    <property type="match status" value="1"/>
</dbReference>
<dbReference type="PANTHER" id="PTHR30345:SF0">
    <property type="entry name" value="DNA DAMAGE-REPAIR_TOLERATION PROTEIN DRT102"/>
    <property type="match status" value="1"/>
</dbReference>
<organism evidence="3 4">
    <name type="scientific">Stygiobacter electus</name>
    <dbReference type="NCBI Taxonomy" id="3032292"/>
    <lineage>
        <taxon>Bacteria</taxon>
        <taxon>Pseudomonadati</taxon>
        <taxon>Ignavibacteriota</taxon>
        <taxon>Ignavibacteria</taxon>
        <taxon>Ignavibacteriales</taxon>
        <taxon>Melioribacteraceae</taxon>
        <taxon>Stygiobacter</taxon>
    </lineage>
</organism>
<dbReference type="SUPFAM" id="SSF89623">
    <property type="entry name" value="Ribose/Galactose isomerase RpiB/AlsB"/>
    <property type="match status" value="1"/>
</dbReference>
<dbReference type="Gene3D" id="3.40.1400.10">
    <property type="entry name" value="Sugar-phosphate isomerase, RpiB/LacA/LacB"/>
    <property type="match status" value="1"/>
</dbReference>
<reference evidence="3" key="1">
    <citation type="submission" date="2023-03" db="EMBL/GenBank/DDBJ databases">
        <title>Stygiobacter electus gen. nov., sp. nov., facultatively anaerobic thermotolerant bacterium of the class Ignavibacteria from a well of Yessentuki mineral water deposit.</title>
        <authorList>
            <person name="Podosokorskaya O.A."/>
            <person name="Elcheninov A.G."/>
            <person name="Petrova N.F."/>
            <person name="Zavarzina D.G."/>
            <person name="Kublanov I.V."/>
            <person name="Merkel A.Y."/>
        </authorList>
    </citation>
    <scope>NUCLEOTIDE SEQUENCE</scope>
    <source>
        <strain evidence="3">09-Me</strain>
    </source>
</reference>
<evidence type="ECO:0000256" key="1">
    <source>
        <dbReference type="ARBA" id="ARBA00008754"/>
    </source>
</evidence>
<gene>
    <name evidence="3" type="primary">rpiB</name>
    <name evidence="3" type="ORF">P0M35_09510</name>
</gene>
<dbReference type="NCBIfam" id="TIGR01120">
    <property type="entry name" value="rpiB"/>
    <property type="match status" value="1"/>
</dbReference>
<dbReference type="Pfam" id="PF02502">
    <property type="entry name" value="LacAB_rpiB"/>
    <property type="match status" value="1"/>
</dbReference>
<dbReference type="InterPro" id="IPR003500">
    <property type="entry name" value="RpiB_LacA_LacB"/>
</dbReference>
<proteinExistence type="inferred from homology"/>
<evidence type="ECO:0000313" key="3">
    <source>
        <dbReference type="EMBL" id="MDF1612387.1"/>
    </source>
</evidence>
<dbReference type="AlphaFoldDB" id="A0AAE3P0Y9"/>
<keyword evidence="2 3" id="KW-0413">Isomerase</keyword>
<comment type="similarity">
    <text evidence="1">Belongs to the LacAB/RpiB family.</text>
</comment>
<evidence type="ECO:0000313" key="4">
    <source>
        <dbReference type="Proteomes" id="UP001221302"/>
    </source>
</evidence>
<name>A0AAE3P0Y9_9BACT</name>